<sequence>MYIKKYCITLILLLFGLCATYSQERRTEICVDFRVNSTVIDSAYSDNAVRMQEIIEFLRNIRQDSTINIVEVSFCGAASPEGNDQLNRKLARGRLTALENLVRQQVDIPDSIITHNDNYIPWEFLKSQIEDSELVYKNEVLAILEEESLLVDYHYPNLHIDNRIVKLRALNDGKVWQQMHKLFFERMRNACAVFVTYKKELPVVQQPIITEPEPITQEYEQKEPIVPEFVIEEPKEKSPFYMGLKTNLLYNILAIPNLGAEFYLGSNFSVAANWHYAWWKNDKKYDYWRTYGGDLAVRYWLGKKAHEKSLTGHHVGLYGQMITYDFELGGKGVLADRWSWATGLEYGYSLPVAKRLNLDFTIGLGYHWGEFKEYLPIDGHYVWQATKNRNYWGPTKAEISLVWLIGRGNYNQRKGGNK</sequence>
<evidence type="ECO:0000313" key="2">
    <source>
        <dbReference type="Proteomes" id="UP000460950"/>
    </source>
</evidence>
<dbReference type="InterPro" id="IPR021958">
    <property type="entry name" value="DUF3575"/>
</dbReference>
<dbReference type="EMBL" id="VULU01000018">
    <property type="protein sequence ID" value="MSS48802.1"/>
    <property type="molecule type" value="Genomic_DNA"/>
</dbReference>
<organism evidence="1 2">
    <name type="scientific">Phocaeicola vulgatus</name>
    <name type="common">Bacteroides vulgatus</name>
    <dbReference type="NCBI Taxonomy" id="821"/>
    <lineage>
        <taxon>Bacteria</taxon>
        <taxon>Pseudomonadati</taxon>
        <taxon>Bacteroidota</taxon>
        <taxon>Bacteroidia</taxon>
        <taxon>Bacteroidales</taxon>
        <taxon>Bacteroidaceae</taxon>
        <taxon>Phocaeicola</taxon>
    </lineage>
</organism>
<dbReference type="Proteomes" id="UP000460950">
    <property type="component" value="Unassembled WGS sequence"/>
</dbReference>
<accession>A0A7K0JFM1</accession>
<reference evidence="1 2" key="1">
    <citation type="submission" date="2019-09" db="EMBL/GenBank/DDBJ databases">
        <title>In-depth cultivation of the pig gut microbiome towards novel bacterial diversity and tailored functional studies.</title>
        <authorList>
            <person name="Wylensek D."/>
            <person name="Hitch T.C.A."/>
            <person name="Clavel T."/>
        </authorList>
    </citation>
    <scope>NUCLEOTIDE SEQUENCE [LARGE SCALE GENOMIC DNA]</scope>
    <source>
        <strain evidence="1 2">WCA-389-WT-3C</strain>
    </source>
</reference>
<evidence type="ECO:0000313" key="1">
    <source>
        <dbReference type="EMBL" id="MSS48802.1"/>
    </source>
</evidence>
<name>A0A7K0JFM1_PHOVU</name>
<comment type="caution">
    <text evidence="1">The sequence shown here is derived from an EMBL/GenBank/DDBJ whole genome shotgun (WGS) entry which is preliminary data.</text>
</comment>
<proteinExistence type="predicted"/>
<protein>
    <submittedName>
        <fullName evidence="1">DUF3575 domain-containing protein</fullName>
    </submittedName>
</protein>
<dbReference type="AlphaFoldDB" id="A0A7K0JFM1"/>
<dbReference type="RefSeq" id="WP_154577387.1">
    <property type="nucleotide sequence ID" value="NZ_DAWEEQ010000031.1"/>
</dbReference>
<gene>
    <name evidence="1" type="ORF">FYJ30_10925</name>
</gene>
<dbReference type="Pfam" id="PF12099">
    <property type="entry name" value="DUF3575"/>
    <property type="match status" value="1"/>
</dbReference>